<accession>A0A0F0H0V1</accession>
<reference evidence="2 3" key="1">
    <citation type="submission" date="2015-02" db="EMBL/GenBank/DDBJ databases">
        <authorList>
            <person name="Ju K.-S."/>
            <person name="Doroghazi J.R."/>
            <person name="Metcalf W."/>
        </authorList>
    </citation>
    <scope>NUCLEOTIDE SEQUENCE [LARGE SCALE GENOMIC DNA]</scope>
    <source>
        <strain evidence="2 3">NRRL B-16140</strain>
    </source>
</reference>
<keyword evidence="1" id="KW-0732">Signal</keyword>
<dbReference type="PATRIC" id="fig|68170.10.peg.2802"/>
<dbReference type="AlphaFoldDB" id="A0A0F0H0V1"/>
<organism evidence="2 3">
    <name type="scientific">Lentzea aerocolonigenes</name>
    <name type="common">Lechevalieria aerocolonigenes</name>
    <name type="synonym">Saccharothrix aerocolonigenes</name>
    <dbReference type="NCBI Taxonomy" id="68170"/>
    <lineage>
        <taxon>Bacteria</taxon>
        <taxon>Bacillati</taxon>
        <taxon>Actinomycetota</taxon>
        <taxon>Actinomycetes</taxon>
        <taxon>Pseudonocardiales</taxon>
        <taxon>Pseudonocardiaceae</taxon>
        <taxon>Lentzea</taxon>
    </lineage>
</organism>
<proteinExistence type="predicted"/>
<dbReference type="PROSITE" id="PS51257">
    <property type="entry name" value="PROKAR_LIPOPROTEIN"/>
    <property type="match status" value="1"/>
</dbReference>
<sequence>MRHAITLVSVGLFALAGCSQPVAAPAPATTTTTTTTTTAPPKLSAAEVEGKIDQAVAATTFEALGGTLRSGPDKYVKTQLLTVTCGGELPSNRLITKESGVQWGVTGSLVKSSFVHYDDIKASEIFESLRKLTSCGTYVETWSKDQATVTVNGEVPLPKAAEADGQFSWCETVSPTFARCYAVLSRGAFAASVQVATGSADQGKAALGDVVPVVAKALATVG</sequence>
<dbReference type="EMBL" id="JYJG01000085">
    <property type="protein sequence ID" value="KJK49349.1"/>
    <property type="molecule type" value="Genomic_DNA"/>
</dbReference>
<dbReference type="Proteomes" id="UP000033393">
    <property type="component" value="Unassembled WGS sequence"/>
</dbReference>
<feature type="signal peptide" evidence="1">
    <location>
        <begin position="1"/>
        <end position="23"/>
    </location>
</feature>
<evidence type="ECO:0000313" key="3">
    <source>
        <dbReference type="Proteomes" id="UP000033393"/>
    </source>
</evidence>
<dbReference type="RefSeq" id="WP_045311973.1">
    <property type="nucleotide sequence ID" value="NZ_JYJG01000085.1"/>
</dbReference>
<gene>
    <name evidence="2" type="ORF">UK23_14240</name>
</gene>
<comment type="caution">
    <text evidence="2">The sequence shown here is derived from an EMBL/GenBank/DDBJ whole genome shotgun (WGS) entry which is preliminary data.</text>
</comment>
<evidence type="ECO:0008006" key="4">
    <source>
        <dbReference type="Google" id="ProtNLM"/>
    </source>
</evidence>
<name>A0A0F0H0V1_LENAE</name>
<keyword evidence="3" id="KW-1185">Reference proteome</keyword>
<feature type="chain" id="PRO_5038718504" description="PknH-like extracellular domain-containing protein" evidence="1">
    <location>
        <begin position="24"/>
        <end position="222"/>
    </location>
</feature>
<evidence type="ECO:0000313" key="2">
    <source>
        <dbReference type="EMBL" id="KJK49349.1"/>
    </source>
</evidence>
<evidence type="ECO:0000256" key="1">
    <source>
        <dbReference type="SAM" id="SignalP"/>
    </source>
</evidence>
<protein>
    <recommendedName>
        <fullName evidence="4">PknH-like extracellular domain-containing protein</fullName>
    </recommendedName>
</protein>